<dbReference type="EMBL" id="JBFOLK010000002">
    <property type="protein sequence ID" value="KAL2535000.1"/>
    <property type="molecule type" value="Genomic_DNA"/>
</dbReference>
<dbReference type="PANTHER" id="PTHR31170">
    <property type="entry name" value="BNAC04G53230D PROTEIN"/>
    <property type="match status" value="1"/>
</dbReference>
<reference evidence="2" key="1">
    <citation type="submission" date="2024-07" db="EMBL/GenBank/DDBJ databases">
        <title>Two chromosome-level genome assemblies of Korean endemic species Abeliophyllum distichum and Forsythia ovata (Oleaceae).</title>
        <authorList>
            <person name="Jang H."/>
        </authorList>
    </citation>
    <scope>NUCLEOTIDE SEQUENCE [LARGE SCALE GENOMIC DNA]</scope>
</reference>
<evidence type="ECO:0000313" key="2">
    <source>
        <dbReference type="Proteomes" id="UP001604336"/>
    </source>
</evidence>
<dbReference type="InterPro" id="IPR004158">
    <property type="entry name" value="DUF247_pln"/>
</dbReference>
<proteinExistence type="predicted"/>
<protein>
    <submittedName>
        <fullName evidence="1">Uncharacterized protein</fullName>
    </submittedName>
</protein>
<comment type="caution">
    <text evidence="1">The sequence shown here is derived from an EMBL/GenBank/DDBJ whole genome shotgun (WGS) entry which is preliminary data.</text>
</comment>
<evidence type="ECO:0000313" key="1">
    <source>
        <dbReference type="EMBL" id="KAL2535000.1"/>
    </source>
</evidence>
<keyword evidence="2" id="KW-1185">Reference proteome</keyword>
<organism evidence="1 2">
    <name type="scientific">Abeliophyllum distichum</name>
    <dbReference type="NCBI Taxonomy" id="126358"/>
    <lineage>
        <taxon>Eukaryota</taxon>
        <taxon>Viridiplantae</taxon>
        <taxon>Streptophyta</taxon>
        <taxon>Embryophyta</taxon>
        <taxon>Tracheophyta</taxon>
        <taxon>Spermatophyta</taxon>
        <taxon>Magnoliopsida</taxon>
        <taxon>eudicotyledons</taxon>
        <taxon>Gunneridae</taxon>
        <taxon>Pentapetalae</taxon>
        <taxon>asterids</taxon>
        <taxon>lamiids</taxon>
        <taxon>Lamiales</taxon>
        <taxon>Oleaceae</taxon>
        <taxon>Forsythieae</taxon>
        <taxon>Abeliophyllum</taxon>
    </lineage>
</organism>
<dbReference type="AlphaFoldDB" id="A0ABD1VCD2"/>
<gene>
    <name evidence="1" type="ORF">Adt_08351</name>
</gene>
<name>A0ABD1VCD2_9LAMI</name>
<dbReference type="Pfam" id="PF03140">
    <property type="entry name" value="DUF247"/>
    <property type="match status" value="1"/>
</dbReference>
<accession>A0ABD1VCD2</accession>
<dbReference type="Proteomes" id="UP001604336">
    <property type="component" value="Unassembled WGS sequence"/>
</dbReference>
<sequence length="109" mass="12648">MLSKIESSKQCYEPLVVSIGPYHHGKEELQASENLKIRFAQQFHDACVNQVLIKDLYAKVAEVAGDARKCYVEDSTIKELDNESFIRMMFLDGCFILQYMYILTDEKWS</sequence>